<dbReference type="SUPFAM" id="SSF144232">
    <property type="entry name" value="HIT/MYND zinc finger-like"/>
    <property type="match status" value="1"/>
</dbReference>
<dbReference type="InterPro" id="IPR012337">
    <property type="entry name" value="RNaseH-like_sf"/>
</dbReference>
<keyword evidence="6" id="KW-0255">Endonuclease</keyword>
<dbReference type="InterPro" id="IPR002893">
    <property type="entry name" value="Znf_MYND"/>
</dbReference>
<evidence type="ECO:0000259" key="11">
    <source>
        <dbReference type="PROSITE" id="PS50865"/>
    </source>
</evidence>
<evidence type="ECO:0000256" key="2">
    <source>
        <dbReference type="ARBA" id="ARBA00005300"/>
    </source>
</evidence>
<evidence type="ECO:0000256" key="4">
    <source>
        <dbReference type="ARBA" id="ARBA00022722"/>
    </source>
</evidence>
<dbReference type="Pfam" id="PF01753">
    <property type="entry name" value="zf-MYND"/>
    <property type="match status" value="1"/>
</dbReference>
<dbReference type="InterPro" id="IPR002156">
    <property type="entry name" value="RNaseH_domain"/>
</dbReference>
<evidence type="ECO:0000256" key="8">
    <source>
        <dbReference type="ARBA" id="ARBA00022801"/>
    </source>
</evidence>
<dbReference type="CDD" id="cd13934">
    <property type="entry name" value="RNase_H_Dikarya_like"/>
    <property type="match status" value="1"/>
</dbReference>
<comment type="catalytic activity">
    <reaction evidence="1">
        <text>Endonucleolytic cleavage to 5'-phosphomonoester.</text>
        <dbReference type="EC" id="3.1.26.4"/>
    </reaction>
</comment>
<gene>
    <name evidence="13" type="ORF">N658DRAFT_561197</name>
</gene>
<evidence type="ECO:0000259" key="12">
    <source>
        <dbReference type="PROSITE" id="PS50879"/>
    </source>
</evidence>
<evidence type="ECO:0000256" key="9">
    <source>
        <dbReference type="ARBA" id="ARBA00022833"/>
    </source>
</evidence>
<reference evidence="13" key="1">
    <citation type="journal article" date="2023" name="Mol. Phylogenet. Evol.">
        <title>Genome-scale phylogeny and comparative genomics of the fungal order Sordariales.</title>
        <authorList>
            <person name="Hensen N."/>
            <person name="Bonometti L."/>
            <person name="Westerberg I."/>
            <person name="Brannstrom I.O."/>
            <person name="Guillou S."/>
            <person name="Cros-Aarteil S."/>
            <person name="Calhoun S."/>
            <person name="Haridas S."/>
            <person name="Kuo A."/>
            <person name="Mondo S."/>
            <person name="Pangilinan J."/>
            <person name="Riley R."/>
            <person name="LaButti K."/>
            <person name="Andreopoulos B."/>
            <person name="Lipzen A."/>
            <person name="Chen C."/>
            <person name="Yan M."/>
            <person name="Daum C."/>
            <person name="Ng V."/>
            <person name="Clum A."/>
            <person name="Steindorff A."/>
            <person name="Ohm R.A."/>
            <person name="Martin F."/>
            <person name="Silar P."/>
            <person name="Natvig D.O."/>
            <person name="Lalanne C."/>
            <person name="Gautier V."/>
            <person name="Ament-Velasquez S.L."/>
            <person name="Kruys A."/>
            <person name="Hutchinson M.I."/>
            <person name="Powell A.J."/>
            <person name="Barry K."/>
            <person name="Miller A.N."/>
            <person name="Grigoriev I.V."/>
            <person name="Debuchy R."/>
            <person name="Gladieux P."/>
            <person name="Hiltunen Thoren M."/>
            <person name="Johannesson H."/>
        </authorList>
    </citation>
    <scope>NUCLEOTIDE SEQUENCE</scope>
    <source>
        <strain evidence="13">CBS 757.83</strain>
    </source>
</reference>
<dbReference type="SUPFAM" id="SSF53098">
    <property type="entry name" value="Ribonuclease H-like"/>
    <property type="match status" value="1"/>
</dbReference>
<dbReference type="GO" id="GO:0004523">
    <property type="term" value="F:RNA-DNA hybrid ribonuclease activity"/>
    <property type="evidence" value="ECO:0007669"/>
    <property type="project" value="UniProtKB-EC"/>
</dbReference>
<dbReference type="GO" id="GO:0008270">
    <property type="term" value="F:zinc ion binding"/>
    <property type="evidence" value="ECO:0007669"/>
    <property type="project" value="UniProtKB-KW"/>
</dbReference>
<dbReference type="Gene3D" id="3.30.420.10">
    <property type="entry name" value="Ribonuclease H-like superfamily/Ribonuclease H"/>
    <property type="match status" value="1"/>
</dbReference>
<dbReference type="PROSITE" id="PS01360">
    <property type="entry name" value="ZF_MYND_1"/>
    <property type="match status" value="1"/>
</dbReference>
<dbReference type="PROSITE" id="PS50865">
    <property type="entry name" value="ZF_MYND_2"/>
    <property type="match status" value="1"/>
</dbReference>
<sequence>MPVHGPPAFMDDAERYAACFDYNCDGDWDINSDDYYSDDSSGSIEARISDALEPRCLVCSETSELLKCGRCKVVSYCGAAHQKSHQSKHKADCNAIQKAKQALEREDAALRNPNRNPLLHGEGNPFDSGVGHFWGISGTRDYMRARYAAAEALLKVPTQAAVEMALDHFTDMLRLNRSDNMGLRDIIPGLLMRLGREQECYDFIKWWATVSDDYDWGDVALPYLDVRNADVFEPVDQLCAGNMSLSHLAMLTLLKLSLHLDLNAHHTGSMNSSDNYMDHYEGFDRPPGRLAQAIIRRDKRNISTAAETLEDQYHTLCQVVHEANPHFWDALVDDGGGEPTMPVLYSRGSPEEAQMVLYHCKRAWQESEDALVMIEADTCSFVPVYKGPSPLMPPTTLNFWTCLSGHDRVRFVNAKLAQVLVFVDGACSNGQDDPRAGWAVVHGLDEVASGRVEDEGPFGDRSVATSNRAELRAAITALRLSDWDYEGFTGIVIAADSSYVVDGATSWTKTWVRNGWKTKNRDRVKNRDLWELLLGDVERLDGYGIDVSFWRIPREQNADADVAAKKAAEKGTAEPKFRDVILGTPEHRSTTTAANSGAPAGRRILALSLEYADLFEDIFGSLVSQIFSKAAIERAATYGAAISALSQGSAPDVILVTDAAITRRRNIFELVADQLYRGSTVVLMGCFSNMVNGGQFDRFFARLGLPWTHGCSYQRVTTKLRREAVGDRLADRLPSEYSQKALFVKSLDRSAAWYAEEETSTEAAVAMAKVGAGKLGYVGDVNGEDGSNAAVLAMCGLLG</sequence>
<evidence type="ECO:0000256" key="6">
    <source>
        <dbReference type="ARBA" id="ARBA00022759"/>
    </source>
</evidence>
<accession>A0AAN6SZ54</accession>
<reference evidence="13" key="2">
    <citation type="submission" date="2023-05" db="EMBL/GenBank/DDBJ databases">
        <authorList>
            <consortium name="Lawrence Berkeley National Laboratory"/>
            <person name="Steindorff A."/>
            <person name="Hensen N."/>
            <person name="Bonometti L."/>
            <person name="Westerberg I."/>
            <person name="Brannstrom I.O."/>
            <person name="Guillou S."/>
            <person name="Cros-Aarteil S."/>
            <person name="Calhoun S."/>
            <person name="Haridas S."/>
            <person name="Kuo A."/>
            <person name="Mondo S."/>
            <person name="Pangilinan J."/>
            <person name="Riley R."/>
            <person name="Labutti K."/>
            <person name="Andreopoulos B."/>
            <person name="Lipzen A."/>
            <person name="Chen C."/>
            <person name="Yanf M."/>
            <person name="Daum C."/>
            <person name="Ng V."/>
            <person name="Clum A."/>
            <person name="Ohm R."/>
            <person name="Martin F."/>
            <person name="Silar P."/>
            <person name="Natvig D."/>
            <person name="Lalanne C."/>
            <person name="Gautier V."/>
            <person name="Ament-Velasquez S.L."/>
            <person name="Kruys A."/>
            <person name="Hutchinson M.I."/>
            <person name="Powell A.J."/>
            <person name="Barry K."/>
            <person name="Miller A.N."/>
            <person name="Grigoriev I.V."/>
            <person name="Debuchy R."/>
            <person name="Gladieux P."/>
            <person name="Thoren M.H."/>
            <person name="Johannesson H."/>
        </authorList>
    </citation>
    <scope>NUCLEOTIDE SEQUENCE</scope>
    <source>
        <strain evidence="13">CBS 757.83</strain>
    </source>
</reference>
<name>A0AAN6SZ54_9PEZI</name>
<dbReference type="AlphaFoldDB" id="A0AAN6SZ54"/>
<keyword evidence="5" id="KW-0479">Metal-binding</keyword>
<feature type="domain" description="RNase H type-1" evidence="12">
    <location>
        <begin position="415"/>
        <end position="569"/>
    </location>
</feature>
<evidence type="ECO:0000313" key="14">
    <source>
        <dbReference type="Proteomes" id="UP001305647"/>
    </source>
</evidence>
<dbReference type="EC" id="3.1.26.4" evidence="3"/>
<dbReference type="InterPro" id="IPR036397">
    <property type="entry name" value="RNaseH_sf"/>
</dbReference>
<protein>
    <recommendedName>
        <fullName evidence="3">ribonuclease H</fullName>
        <ecNumber evidence="3">3.1.26.4</ecNumber>
    </recommendedName>
</protein>
<keyword evidence="9" id="KW-0862">Zinc</keyword>
<organism evidence="13 14">
    <name type="scientific">Parathielavia hyrcaniae</name>
    <dbReference type="NCBI Taxonomy" id="113614"/>
    <lineage>
        <taxon>Eukaryota</taxon>
        <taxon>Fungi</taxon>
        <taxon>Dikarya</taxon>
        <taxon>Ascomycota</taxon>
        <taxon>Pezizomycotina</taxon>
        <taxon>Sordariomycetes</taxon>
        <taxon>Sordariomycetidae</taxon>
        <taxon>Sordariales</taxon>
        <taxon>Chaetomiaceae</taxon>
        <taxon>Parathielavia</taxon>
    </lineage>
</organism>
<keyword evidence="4" id="KW-0540">Nuclease</keyword>
<dbReference type="Gene3D" id="6.10.140.2220">
    <property type="match status" value="1"/>
</dbReference>
<dbReference type="PANTHER" id="PTHR10642:SF26">
    <property type="entry name" value="RIBONUCLEASE H1"/>
    <property type="match status" value="1"/>
</dbReference>
<evidence type="ECO:0000256" key="1">
    <source>
        <dbReference type="ARBA" id="ARBA00000077"/>
    </source>
</evidence>
<dbReference type="GO" id="GO:0043137">
    <property type="term" value="P:DNA replication, removal of RNA primer"/>
    <property type="evidence" value="ECO:0007669"/>
    <property type="project" value="TreeGrafter"/>
</dbReference>
<dbReference type="Proteomes" id="UP001305647">
    <property type="component" value="Unassembled WGS sequence"/>
</dbReference>
<comment type="caution">
    <text evidence="13">The sequence shown here is derived from an EMBL/GenBank/DDBJ whole genome shotgun (WGS) entry which is preliminary data.</text>
</comment>
<dbReference type="GO" id="GO:0003676">
    <property type="term" value="F:nucleic acid binding"/>
    <property type="evidence" value="ECO:0007669"/>
    <property type="project" value="InterPro"/>
</dbReference>
<evidence type="ECO:0000313" key="13">
    <source>
        <dbReference type="EMBL" id="KAK4098187.1"/>
    </source>
</evidence>
<dbReference type="InterPro" id="IPR050092">
    <property type="entry name" value="RNase_H"/>
</dbReference>
<keyword evidence="7 10" id="KW-0863">Zinc-finger</keyword>
<keyword evidence="14" id="KW-1185">Reference proteome</keyword>
<proteinExistence type="inferred from homology"/>
<dbReference type="EMBL" id="MU863661">
    <property type="protein sequence ID" value="KAK4098187.1"/>
    <property type="molecule type" value="Genomic_DNA"/>
</dbReference>
<comment type="similarity">
    <text evidence="2">Belongs to the RNase H family.</text>
</comment>
<evidence type="ECO:0000256" key="3">
    <source>
        <dbReference type="ARBA" id="ARBA00012180"/>
    </source>
</evidence>
<evidence type="ECO:0000256" key="7">
    <source>
        <dbReference type="ARBA" id="ARBA00022771"/>
    </source>
</evidence>
<evidence type="ECO:0000256" key="10">
    <source>
        <dbReference type="PROSITE-ProRule" id="PRU00134"/>
    </source>
</evidence>
<dbReference type="PROSITE" id="PS50879">
    <property type="entry name" value="RNASE_H_1"/>
    <property type="match status" value="1"/>
</dbReference>
<evidence type="ECO:0000256" key="5">
    <source>
        <dbReference type="ARBA" id="ARBA00022723"/>
    </source>
</evidence>
<keyword evidence="8" id="KW-0378">Hydrolase</keyword>
<dbReference type="Pfam" id="PF00075">
    <property type="entry name" value="RNase_H"/>
    <property type="match status" value="1"/>
</dbReference>
<feature type="domain" description="MYND-type" evidence="11">
    <location>
        <begin position="56"/>
        <end position="93"/>
    </location>
</feature>
<dbReference type="PANTHER" id="PTHR10642">
    <property type="entry name" value="RIBONUCLEASE H1"/>
    <property type="match status" value="1"/>
</dbReference>